<name>A0A6J7D4J6_9ZZZZ</name>
<dbReference type="NCBIfam" id="TIGR03965">
    <property type="entry name" value="mycofact_glyco"/>
    <property type="match status" value="1"/>
</dbReference>
<organism evidence="2">
    <name type="scientific">freshwater metagenome</name>
    <dbReference type="NCBI Taxonomy" id="449393"/>
    <lineage>
        <taxon>unclassified sequences</taxon>
        <taxon>metagenomes</taxon>
        <taxon>ecological metagenomes</taxon>
    </lineage>
</organism>
<dbReference type="Gene3D" id="3.90.550.10">
    <property type="entry name" value="Spore Coat Polysaccharide Biosynthesis Protein SpsA, Chain A"/>
    <property type="match status" value="1"/>
</dbReference>
<sequence length="459" mass="48768">MTALPEGLQIALDPRTSWTGRDALVGGSPRQVLRLSAAGRRAVEGLERGDEAPVQMRALGRRLLDLGLAHPRPRPGAAQMSVCIVIPAHNRAADLERCLAALEPGQPVIVVDDGSQDRAAVAAAAGRHGAQLIRRESAGGPAAARNAALAHANAEIVAFLDSDCIATPGWLAPLLAHFADPLVAAVAPRIRPHPAASALGRYLAVRCPLDMGAQEGYVDPAGPVRYVPSAALLVRRSALGDGFDEALRYGEDVDLVWRLREAGGRVRYEPSVIVEHAEPLRLRDALRRRALYGSSAGALSLRHPGALPPLVLNRWPAAILALLIARQPLGAAALAAARSTLLARRLRPLGLSGDTAARWTAEATSQTALATLHYGNGVGAPLVAAALIFTRRRRWLALLLVPALLDRRARRPDLGSATWTALFLADEGAYAAGVWRGCLRTRSARPLIPAIRIRRRATA</sequence>
<dbReference type="InterPro" id="IPR029044">
    <property type="entry name" value="Nucleotide-diphossugar_trans"/>
</dbReference>
<dbReference type="GO" id="GO:0016740">
    <property type="term" value="F:transferase activity"/>
    <property type="evidence" value="ECO:0007669"/>
    <property type="project" value="InterPro"/>
</dbReference>
<evidence type="ECO:0000313" key="2">
    <source>
        <dbReference type="EMBL" id="CAB4865737.1"/>
    </source>
</evidence>
<dbReference type="PANTHER" id="PTHR43646:SF6">
    <property type="entry name" value="PRE-MYCOFACTOCIN GLYCOSYLTRANSFERASE"/>
    <property type="match status" value="1"/>
</dbReference>
<dbReference type="InterPro" id="IPR023981">
    <property type="entry name" value="MftF"/>
</dbReference>
<dbReference type="EMBL" id="CAFBLQ010000036">
    <property type="protein sequence ID" value="CAB4865737.1"/>
    <property type="molecule type" value="Genomic_DNA"/>
</dbReference>
<feature type="domain" description="Glycosyltransferase 2-like" evidence="1">
    <location>
        <begin position="83"/>
        <end position="198"/>
    </location>
</feature>
<proteinExistence type="predicted"/>
<dbReference type="Pfam" id="PF00535">
    <property type="entry name" value="Glycos_transf_2"/>
    <property type="match status" value="1"/>
</dbReference>
<accession>A0A6J7D4J6</accession>
<dbReference type="InterPro" id="IPR001173">
    <property type="entry name" value="Glyco_trans_2-like"/>
</dbReference>
<dbReference type="PANTHER" id="PTHR43646">
    <property type="entry name" value="GLYCOSYLTRANSFERASE"/>
    <property type="match status" value="1"/>
</dbReference>
<protein>
    <submittedName>
        <fullName evidence="2">Unannotated protein</fullName>
    </submittedName>
</protein>
<dbReference type="AlphaFoldDB" id="A0A6J7D4J6"/>
<evidence type="ECO:0000259" key="1">
    <source>
        <dbReference type="Pfam" id="PF00535"/>
    </source>
</evidence>
<gene>
    <name evidence="2" type="ORF">UFOPK3423_00480</name>
</gene>
<reference evidence="2" key="1">
    <citation type="submission" date="2020-05" db="EMBL/GenBank/DDBJ databases">
        <authorList>
            <person name="Chiriac C."/>
            <person name="Salcher M."/>
            <person name="Ghai R."/>
            <person name="Kavagutti S V."/>
        </authorList>
    </citation>
    <scope>NUCLEOTIDE SEQUENCE</scope>
</reference>
<dbReference type="SUPFAM" id="SSF53448">
    <property type="entry name" value="Nucleotide-diphospho-sugar transferases"/>
    <property type="match status" value="1"/>
</dbReference>